<dbReference type="AlphaFoldDB" id="A0A7R9GIC0"/>
<evidence type="ECO:0000256" key="1">
    <source>
        <dbReference type="SAM" id="MobiDB-lite"/>
    </source>
</evidence>
<accession>A0A7R9GIC0</accession>
<gene>
    <name evidence="2" type="ORF">NMOB1V02_LOCUS9756</name>
</gene>
<keyword evidence="3" id="KW-1185">Reference proteome</keyword>
<reference evidence="2" key="1">
    <citation type="submission" date="2020-11" db="EMBL/GenBank/DDBJ databases">
        <authorList>
            <person name="Tran Van P."/>
        </authorList>
    </citation>
    <scope>NUCLEOTIDE SEQUENCE</scope>
</reference>
<feature type="compositionally biased region" description="Polar residues" evidence="1">
    <location>
        <begin position="15"/>
        <end position="25"/>
    </location>
</feature>
<proteinExistence type="predicted"/>
<protein>
    <submittedName>
        <fullName evidence="2">Uncharacterized protein</fullName>
    </submittedName>
</protein>
<dbReference type="EMBL" id="OA885544">
    <property type="protein sequence ID" value="CAD7282124.1"/>
    <property type="molecule type" value="Genomic_DNA"/>
</dbReference>
<evidence type="ECO:0000313" key="2">
    <source>
        <dbReference type="EMBL" id="CAD7282124.1"/>
    </source>
</evidence>
<dbReference type="Proteomes" id="UP000678499">
    <property type="component" value="Unassembled WGS sequence"/>
</dbReference>
<feature type="compositionally biased region" description="Low complexity" evidence="1">
    <location>
        <begin position="1"/>
        <end position="14"/>
    </location>
</feature>
<organism evidence="2">
    <name type="scientific">Notodromas monacha</name>
    <dbReference type="NCBI Taxonomy" id="399045"/>
    <lineage>
        <taxon>Eukaryota</taxon>
        <taxon>Metazoa</taxon>
        <taxon>Ecdysozoa</taxon>
        <taxon>Arthropoda</taxon>
        <taxon>Crustacea</taxon>
        <taxon>Oligostraca</taxon>
        <taxon>Ostracoda</taxon>
        <taxon>Podocopa</taxon>
        <taxon>Podocopida</taxon>
        <taxon>Cypridocopina</taxon>
        <taxon>Cypridoidea</taxon>
        <taxon>Cyprididae</taxon>
        <taxon>Notodromas</taxon>
    </lineage>
</organism>
<dbReference type="EMBL" id="CAJPEX010003507">
    <property type="protein sequence ID" value="CAG0922276.1"/>
    <property type="molecule type" value="Genomic_DNA"/>
</dbReference>
<sequence>MTQQVQQARTRATAKGQQRTQLSTTPIMQVARQTATDTLSNTVQYIHGVKTKIRQFKSVLPNADLSKSHINSFLGVKGYTAETKSSAILAETQKHVSQEEH</sequence>
<name>A0A7R9GIC0_9CRUS</name>
<evidence type="ECO:0000313" key="3">
    <source>
        <dbReference type="Proteomes" id="UP000678499"/>
    </source>
</evidence>
<feature type="region of interest" description="Disordered" evidence="1">
    <location>
        <begin position="1"/>
        <end position="25"/>
    </location>
</feature>